<name>A0AAE9N7Z5_9BRAD</name>
<protein>
    <recommendedName>
        <fullName evidence="4">DUF4261 domain-containing protein</fullName>
    </recommendedName>
</protein>
<keyword evidence="1" id="KW-0732">Signal</keyword>
<dbReference type="AlphaFoldDB" id="A0AAE9N7Z5"/>
<feature type="chain" id="PRO_5042295533" description="DUF4261 domain-containing protein" evidence="1">
    <location>
        <begin position="23"/>
        <end position="281"/>
    </location>
</feature>
<dbReference type="Proteomes" id="UP001058872">
    <property type="component" value="Chromosome"/>
</dbReference>
<feature type="signal peptide" evidence="1">
    <location>
        <begin position="1"/>
        <end position="22"/>
    </location>
</feature>
<accession>A0AAE9N7Z5</accession>
<organism evidence="2 3">
    <name type="scientific">Bradyrhizobium betae</name>
    <dbReference type="NCBI Taxonomy" id="244734"/>
    <lineage>
        <taxon>Bacteria</taxon>
        <taxon>Pseudomonadati</taxon>
        <taxon>Pseudomonadota</taxon>
        <taxon>Alphaproteobacteria</taxon>
        <taxon>Hyphomicrobiales</taxon>
        <taxon>Nitrobacteraceae</taxon>
        <taxon>Bradyrhizobium</taxon>
    </lineage>
</organism>
<gene>
    <name evidence="2" type="ORF">DCM83_16555</name>
</gene>
<evidence type="ECO:0000256" key="1">
    <source>
        <dbReference type="SAM" id="SignalP"/>
    </source>
</evidence>
<evidence type="ECO:0000313" key="3">
    <source>
        <dbReference type="Proteomes" id="UP001058872"/>
    </source>
</evidence>
<proteinExistence type="predicted"/>
<evidence type="ECO:0008006" key="4">
    <source>
        <dbReference type="Google" id="ProtNLM"/>
    </source>
</evidence>
<dbReference type="RefSeq" id="WP_257177458.1">
    <property type="nucleotide sequence ID" value="NZ_CP028989.1"/>
</dbReference>
<sequence length="281" mass="30827">MNPTRRHVLMAAGLFAASSAFANEQPRVLRETSMRSSSVKPRHVLCFLGKDEGLLHPPEAVAKTIADFNFEIDRTYSQAKPDPHMERSFGVCWDRVFPKAWSEADEMAVLNHKAVLYVLSPPMEQQKTVAYSAAALRIVEEMIEAGATAVKGESAGVAHGLARWRHLARECKAAANTNQGLAVTAAMSRTCRLAFAKRPLAGDTYNESVGFGLVGLPDIYVARSRGSDRNAAKLMDEIADAMAERGIEATLRDRKLALSREQDYAEGDFKFNPYGIVRIGA</sequence>
<evidence type="ECO:0000313" key="2">
    <source>
        <dbReference type="EMBL" id="UUO66652.1"/>
    </source>
</evidence>
<dbReference type="EMBL" id="CP028989">
    <property type="protein sequence ID" value="UUO66652.1"/>
    <property type="molecule type" value="Genomic_DNA"/>
</dbReference>
<reference evidence="2" key="1">
    <citation type="submission" date="2018-04" db="EMBL/GenBank/DDBJ databases">
        <title>Genomes of Endosymbiotic and Endophytic Bradyrhizobium Publication status.</title>
        <authorList>
            <person name="Guha S."/>
            <person name="Jorrin B."/>
            <person name="Sarkar M."/>
            <person name="Poole P.S."/>
            <person name="DasGupta M."/>
        </authorList>
    </citation>
    <scope>NUCLEOTIDE SEQUENCE</scope>
    <source>
        <strain evidence="2">WBOS16</strain>
    </source>
</reference>